<evidence type="ECO:0000259" key="5">
    <source>
        <dbReference type="PROSITE" id="PS01031"/>
    </source>
</evidence>
<evidence type="ECO:0000313" key="7">
    <source>
        <dbReference type="Proteomes" id="UP001283341"/>
    </source>
</evidence>
<evidence type="ECO:0000256" key="3">
    <source>
        <dbReference type="RuleBase" id="RU003616"/>
    </source>
</evidence>
<dbReference type="SUPFAM" id="SSF49764">
    <property type="entry name" value="HSP20-like chaperones"/>
    <property type="match status" value="1"/>
</dbReference>
<dbReference type="EMBL" id="JAUEDM010000008">
    <property type="protein sequence ID" value="KAK3312644.1"/>
    <property type="molecule type" value="Genomic_DNA"/>
</dbReference>
<reference evidence="6" key="1">
    <citation type="journal article" date="2023" name="Mol. Phylogenet. Evol.">
        <title>Genome-scale phylogeny and comparative genomics of the fungal order Sordariales.</title>
        <authorList>
            <person name="Hensen N."/>
            <person name="Bonometti L."/>
            <person name="Westerberg I."/>
            <person name="Brannstrom I.O."/>
            <person name="Guillou S."/>
            <person name="Cros-Aarteil S."/>
            <person name="Calhoun S."/>
            <person name="Haridas S."/>
            <person name="Kuo A."/>
            <person name="Mondo S."/>
            <person name="Pangilinan J."/>
            <person name="Riley R."/>
            <person name="LaButti K."/>
            <person name="Andreopoulos B."/>
            <person name="Lipzen A."/>
            <person name="Chen C."/>
            <person name="Yan M."/>
            <person name="Daum C."/>
            <person name="Ng V."/>
            <person name="Clum A."/>
            <person name="Steindorff A."/>
            <person name="Ohm R.A."/>
            <person name="Martin F."/>
            <person name="Silar P."/>
            <person name="Natvig D.O."/>
            <person name="Lalanne C."/>
            <person name="Gautier V."/>
            <person name="Ament-Velasquez S.L."/>
            <person name="Kruys A."/>
            <person name="Hutchinson M.I."/>
            <person name="Powell A.J."/>
            <person name="Barry K."/>
            <person name="Miller A.N."/>
            <person name="Grigoriev I.V."/>
            <person name="Debuchy R."/>
            <person name="Gladieux P."/>
            <person name="Hiltunen Thoren M."/>
            <person name="Johannesson H."/>
        </authorList>
    </citation>
    <scope>NUCLEOTIDE SEQUENCE</scope>
    <source>
        <strain evidence="6">CBS 118394</strain>
    </source>
</reference>
<dbReference type="PROSITE" id="PS01031">
    <property type="entry name" value="SHSP"/>
    <property type="match status" value="1"/>
</dbReference>
<organism evidence="6 7">
    <name type="scientific">Apodospora peruviana</name>
    <dbReference type="NCBI Taxonomy" id="516989"/>
    <lineage>
        <taxon>Eukaryota</taxon>
        <taxon>Fungi</taxon>
        <taxon>Dikarya</taxon>
        <taxon>Ascomycota</taxon>
        <taxon>Pezizomycotina</taxon>
        <taxon>Sordariomycetes</taxon>
        <taxon>Sordariomycetidae</taxon>
        <taxon>Sordariales</taxon>
        <taxon>Lasiosphaeriaceae</taxon>
        <taxon>Apodospora</taxon>
    </lineage>
</organism>
<evidence type="ECO:0000256" key="4">
    <source>
        <dbReference type="SAM" id="MobiDB-lite"/>
    </source>
</evidence>
<dbReference type="PANTHER" id="PTHR11527">
    <property type="entry name" value="HEAT-SHOCK PROTEIN 20 FAMILY MEMBER"/>
    <property type="match status" value="1"/>
</dbReference>
<evidence type="ECO:0000256" key="1">
    <source>
        <dbReference type="ARBA" id="ARBA00023016"/>
    </source>
</evidence>
<name>A0AAE0HU57_9PEZI</name>
<protein>
    <submittedName>
        <fullName evidence="6">HSP20-like chaperone</fullName>
    </submittedName>
</protein>
<comment type="caution">
    <text evidence="6">The sequence shown here is derived from an EMBL/GenBank/DDBJ whole genome shotgun (WGS) entry which is preliminary data.</text>
</comment>
<reference evidence="6" key="2">
    <citation type="submission" date="2023-06" db="EMBL/GenBank/DDBJ databases">
        <authorList>
            <consortium name="Lawrence Berkeley National Laboratory"/>
            <person name="Haridas S."/>
            <person name="Hensen N."/>
            <person name="Bonometti L."/>
            <person name="Westerberg I."/>
            <person name="Brannstrom I.O."/>
            <person name="Guillou S."/>
            <person name="Cros-Aarteil S."/>
            <person name="Calhoun S."/>
            <person name="Kuo A."/>
            <person name="Mondo S."/>
            <person name="Pangilinan J."/>
            <person name="Riley R."/>
            <person name="Labutti K."/>
            <person name="Andreopoulos B."/>
            <person name="Lipzen A."/>
            <person name="Chen C."/>
            <person name="Yanf M."/>
            <person name="Daum C."/>
            <person name="Ng V."/>
            <person name="Clum A."/>
            <person name="Steindorff A."/>
            <person name="Ohm R."/>
            <person name="Martin F."/>
            <person name="Silar P."/>
            <person name="Natvig D."/>
            <person name="Lalanne C."/>
            <person name="Gautier V."/>
            <person name="Ament-Velasquez S.L."/>
            <person name="Kruys A."/>
            <person name="Hutchinson M.I."/>
            <person name="Powell A.J."/>
            <person name="Barry K."/>
            <person name="Miller A.N."/>
            <person name="Grigoriev I.V."/>
            <person name="Debuchy R."/>
            <person name="Gladieux P."/>
            <person name="Thoren M.H."/>
            <person name="Johannesson H."/>
        </authorList>
    </citation>
    <scope>NUCLEOTIDE SEQUENCE</scope>
    <source>
        <strain evidence="6">CBS 118394</strain>
    </source>
</reference>
<dbReference type="InterPro" id="IPR002068">
    <property type="entry name" value="A-crystallin/Hsp20_dom"/>
</dbReference>
<keyword evidence="7" id="KW-1185">Reference proteome</keyword>
<keyword evidence="1" id="KW-0346">Stress response</keyword>
<feature type="domain" description="SHSP" evidence="5">
    <location>
        <begin position="86"/>
        <end position="219"/>
    </location>
</feature>
<dbReference type="Proteomes" id="UP001283341">
    <property type="component" value="Unassembled WGS sequence"/>
</dbReference>
<evidence type="ECO:0000256" key="2">
    <source>
        <dbReference type="PROSITE-ProRule" id="PRU00285"/>
    </source>
</evidence>
<feature type="region of interest" description="Disordered" evidence="4">
    <location>
        <begin position="32"/>
        <end position="64"/>
    </location>
</feature>
<sequence>MSNYFSQHHLNLPHWTLPHRLSFHRDAAGVHTTHIPAIPPPPPVQPVAGEQTPPKQSSPAATEQPHHNNVLAHETLTKFLHAFNAHYGSDQLHPYFDLVESKTCYAIYGELPGLSEKDVTVEANDHIYTVTISGEFKRPMPQKSDAPDANGHDNKKPVDDVYWHVTERRIGSFKRAFQFPADLVDMGALKASMQNGLLCVLLPKKQESEEHKKRAAEARKVQIEPERESSTYPWWFI</sequence>
<dbReference type="Gene3D" id="2.60.40.790">
    <property type="match status" value="1"/>
</dbReference>
<gene>
    <name evidence="6" type="ORF">B0H66DRAFT_484696</name>
</gene>
<proteinExistence type="inferred from homology"/>
<dbReference type="CDD" id="cd06464">
    <property type="entry name" value="ACD_sHsps-like"/>
    <property type="match status" value="1"/>
</dbReference>
<accession>A0AAE0HU57</accession>
<evidence type="ECO:0000313" key="6">
    <source>
        <dbReference type="EMBL" id="KAK3312644.1"/>
    </source>
</evidence>
<comment type="similarity">
    <text evidence="2 3">Belongs to the small heat shock protein (HSP20) family.</text>
</comment>
<dbReference type="InterPro" id="IPR008978">
    <property type="entry name" value="HSP20-like_chaperone"/>
</dbReference>
<dbReference type="Pfam" id="PF00011">
    <property type="entry name" value="HSP20"/>
    <property type="match status" value="1"/>
</dbReference>
<dbReference type="AlphaFoldDB" id="A0AAE0HU57"/>
<dbReference type="InterPro" id="IPR031107">
    <property type="entry name" value="Small_HSP"/>
</dbReference>